<proteinExistence type="predicted"/>
<accession>A0A918Q0C5</accession>
<evidence type="ECO:0000313" key="1">
    <source>
        <dbReference type="EMBL" id="GGZ29537.1"/>
    </source>
</evidence>
<evidence type="ECO:0008006" key="3">
    <source>
        <dbReference type="Google" id="ProtNLM"/>
    </source>
</evidence>
<dbReference type="EMBL" id="BMVW01000014">
    <property type="protein sequence ID" value="GGZ29537.1"/>
    <property type="molecule type" value="Genomic_DNA"/>
</dbReference>
<organism evidence="1 2">
    <name type="scientific">Streptomyces poonensis</name>
    <dbReference type="NCBI Taxonomy" id="68255"/>
    <lineage>
        <taxon>Bacteria</taxon>
        <taxon>Bacillati</taxon>
        <taxon>Actinomycetota</taxon>
        <taxon>Actinomycetes</taxon>
        <taxon>Kitasatosporales</taxon>
        <taxon>Streptomycetaceae</taxon>
        <taxon>Streptomyces</taxon>
    </lineage>
</organism>
<reference evidence="1" key="1">
    <citation type="journal article" date="2014" name="Int. J. Syst. Evol. Microbiol.">
        <title>Complete genome sequence of Corynebacterium casei LMG S-19264T (=DSM 44701T), isolated from a smear-ripened cheese.</title>
        <authorList>
            <consortium name="US DOE Joint Genome Institute (JGI-PGF)"/>
            <person name="Walter F."/>
            <person name="Albersmeier A."/>
            <person name="Kalinowski J."/>
            <person name="Ruckert C."/>
        </authorList>
    </citation>
    <scope>NUCLEOTIDE SEQUENCE</scope>
    <source>
        <strain evidence="1">JCM 4815</strain>
    </source>
</reference>
<comment type="caution">
    <text evidence="1">The sequence shown here is derived from an EMBL/GenBank/DDBJ whole genome shotgun (WGS) entry which is preliminary data.</text>
</comment>
<dbReference type="RefSeq" id="WP_189864065.1">
    <property type="nucleotide sequence ID" value="NZ_BMVW01000014.1"/>
</dbReference>
<dbReference type="AlphaFoldDB" id="A0A918Q0C5"/>
<keyword evidence="2" id="KW-1185">Reference proteome</keyword>
<dbReference type="Proteomes" id="UP000622166">
    <property type="component" value="Unassembled WGS sequence"/>
</dbReference>
<name>A0A918Q0C5_9ACTN</name>
<gene>
    <name evidence="1" type="ORF">GCM10010365_57360</name>
</gene>
<sequence>MPFHRARADEEPGADLGVGEALTHEPDDLALLGGELLGRGDYAEVVREISRRLRAAADITDGGSVDARLRRHLAAHLSFLADHEDAALNLILRRGEATDLAWEAFEAVRHERTRSICALFGLDADEPELRLAMRGFNAACDEMSRQWLRDGRPMPVEALVDCFMTFLAGALRAAHGLAPAPALRQALEELEHGASHRQDMLQAQRT</sequence>
<protein>
    <recommendedName>
        <fullName evidence="3">TetR family transcriptional regulator</fullName>
    </recommendedName>
</protein>
<dbReference type="Gene3D" id="1.10.357.10">
    <property type="entry name" value="Tetracycline Repressor, domain 2"/>
    <property type="match status" value="1"/>
</dbReference>
<reference evidence="1" key="2">
    <citation type="submission" date="2020-09" db="EMBL/GenBank/DDBJ databases">
        <authorList>
            <person name="Sun Q."/>
            <person name="Ohkuma M."/>
        </authorList>
    </citation>
    <scope>NUCLEOTIDE SEQUENCE</scope>
    <source>
        <strain evidence="1">JCM 4815</strain>
    </source>
</reference>
<evidence type="ECO:0000313" key="2">
    <source>
        <dbReference type="Proteomes" id="UP000622166"/>
    </source>
</evidence>